<reference evidence="2" key="3">
    <citation type="submission" date="2018-08" db="UniProtKB">
        <authorList>
            <consortium name="EnsemblPlants"/>
        </authorList>
    </citation>
    <scope>IDENTIFICATION</scope>
    <source>
        <strain evidence="2">cv. Bd21</strain>
    </source>
</reference>
<dbReference type="AlphaFoldDB" id="A0A2K2CKL3"/>
<evidence type="ECO:0000313" key="2">
    <source>
        <dbReference type="EnsemblPlants" id="PNT62578"/>
    </source>
</evidence>
<sequence>MGAILTLWGRPDWMPVGDSNIREWWGSISVPHEVQKDFGTAVTLVFWSIWRHQNDVVFSGTSPSCWCILNHVLQEAVRWEQTHLCTRNFVLSGLRTSGLLVVV</sequence>
<reference evidence="1" key="2">
    <citation type="submission" date="2017-06" db="EMBL/GenBank/DDBJ databases">
        <title>WGS assembly of Brachypodium distachyon.</title>
        <authorList>
            <consortium name="The International Brachypodium Initiative"/>
            <person name="Lucas S."/>
            <person name="Harmon-Smith M."/>
            <person name="Lail K."/>
            <person name="Tice H."/>
            <person name="Grimwood J."/>
            <person name="Bruce D."/>
            <person name="Barry K."/>
            <person name="Shu S."/>
            <person name="Lindquist E."/>
            <person name="Wang M."/>
            <person name="Pitluck S."/>
            <person name="Vogel J.P."/>
            <person name="Garvin D.F."/>
            <person name="Mockler T.C."/>
            <person name="Schmutz J."/>
            <person name="Rokhsar D."/>
            <person name="Bevan M.W."/>
        </authorList>
    </citation>
    <scope>NUCLEOTIDE SEQUENCE</scope>
    <source>
        <strain evidence="1">Bd21</strain>
    </source>
</reference>
<evidence type="ECO:0008006" key="4">
    <source>
        <dbReference type="Google" id="ProtNLM"/>
    </source>
</evidence>
<dbReference type="Proteomes" id="UP000008810">
    <property type="component" value="Chromosome 4"/>
</dbReference>
<proteinExistence type="predicted"/>
<accession>A0A2K2CKL3</accession>
<reference evidence="1 2" key="1">
    <citation type="journal article" date="2010" name="Nature">
        <title>Genome sequencing and analysis of the model grass Brachypodium distachyon.</title>
        <authorList>
            <consortium name="International Brachypodium Initiative"/>
        </authorList>
    </citation>
    <scope>NUCLEOTIDE SEQUENCE [LARGE SCALE GENOMIC DNA]</scope>
    <source>
        <strain evidence="1 2">Bd21</strain>
    </source>
</reference>
<protein>
    <recommendedName>
        <fullName evidence="4">Reverse transcriptase zinc-binding domain-containing protein</fullName>
    </recommendedName>
</protein>
<dbReference type="InParanoid" id="A0A2K2CKL3"/>
<dbReference type="EnsemblPlants" id="PNT62578">
    <property type="protein sequence ID" value="PNT62578"/>
    <property type="gene ID" value="BRADI_4g05445v3"/>
</dbReference>
<evidence type="ECO:0000313" key="3">
    <source>
        <dbReference type="Proteomes" id="UP000008810"/>
    </source>
</evidence>
<dbReference type="OrthoDB" id="684036at2759"/>
<dbReference type="EMBL" id="CM000883">
    <property type="protein sequence ID" value="PNT62578.1"/>
    <property type="molecule type" value="Genomic_DNA"/>
</dbReference>
<keyword evidence="3" id="KW-1185">Reference proteome</keyword>
<name>A0A2K2CKL3_BRADI</name>
<organism evidence="1">
    <name type="scientific">Brachypodium distachyon</name>
    <name type="common">Purple false brome</name>
    <name type="synonym">Trachynia distachya</name>
    <dbReference type="NCBI Taxonomy" id="15368"/>
    <lineage>
        <taxon>Eukaryota</taxon>
        <taxon>Viridiplantae</taxon>
        <taxon>Streptophyta</taxon>
        <taxon>Embryophyta</taxon>
        <taxon>Tracheophyta</taxon>
        <taxon>Spermatophyta</taxon>
        <taxon>Magnoliopsida</taxon>
        <taxon>Liliopsida</taxon>
        <taxon>Poales</taxon>
        <taxon>Poaceae</taxon>
        <taxon>BOP clade</taxon>
        <taxon>Pooideae</taxon>
        <taxon>Stipodae</taxon>
        <taxon>Brachypodieae</taxon>
        <taxon>Brachypodium</taxon>
    </lineage>
</organism>
<gene>
    <name evidence="1" type="ORF">BRADI_4g05445v3</name>
</gene>
<dbReference type="Gramene" id="PNT62578">
    <property type="protein sequence ID" value="PNT62578"/>
    <property type="gene ID" value="BRADI_4g05445v3"/>
</dbReference>
<evidence type="ECO:0000313" key="1">
    <source>
        <dbReference type="EMBL" id="PNT62578.1"/>
    </source>
</evidence>